<evidence type="ECO:0000313" key="3">
    <source>
        <dbReference type="Proteomes" id="UP001149142"/>
    </source>
</evidence>
<evidence type="ECO:0000313" key="2">
    <source>
        <dbReference type="EMBL" id="MDA0176131.1"/>
    </source>
</evidence>
<organism evidence="2 3">
    <name type="scientific">Mesoflavibacter profundi</name>
    <dbReference type="NCBI Taxonomy" id="2708110"/>
    <lineage>
        <taxon>Bacteria</taxon>
        <taxon>Pseudomonadati</taxon>
        <taxon>Bacteroidota</taxon>
        <taxon>Flavobacteriia</taxon>
        <taxon>Flavobacteriales</taxon>
        <taxon>Flavobacteriaceae</taxon>
        <taxon>Mesoflavibacter</taxon>
    </lineage>
</organism>
<dbReference type="RefSeq" id="WP_270004913.1">
    <property type="nucleotide sequence ID" value="NZ_JAPFGC010000002.1"/>
</dbReference>
<feature type="transmembrane region" description="Helical" evidence="1">
    <location>
        <begin position="200"/>
        <end position="220"/>
    </location>
</feature>
<sequence>MKNILKENYIRLSFLFIIVLSLISMCRSLLVPLVNDEITYFKIASNILKGKYYYTDYPSTVTPVISFVTAFFNSFLSQPYSLVFHKIFNILLYGFGLKYLYLLLKSQKLDHTIALLIVLLTVVNPISVSWFSTMYPEAILFFSFWGFMYCMTKEFSENTIIKLLFFFTVMCLTRYVYSVIGLVLLIRFYNDLKDNFNSRIWIITKYSIFFLIPVVIWIKYMMNVETNQLSGISYFNRFKTENPLLYNIKCGLGLEKHYLVDKVNGLPAFVSLFVPITGIRSFLISSVLFVVFLIGFIKKGNNKALKIVLLSCILVMLGFVFAGTGFSRYWLVLLPIYFLGFYYFSKLIGINDKWFILISQCISVIYIINEFRVDYLVISKLYE</sequence>
<keyword evidence="1" id="KW-0812">Transmembrane</keyword>
<evidence type="ECO:0008006" key="4">
    <source>
        <dbReference type="Google" id="ProtNLM"/>
    </source>
</evidence>
<name>A0ABT4RWF2_9FLAO</name>
<keyword evidence="1" id="KW-1133">Transmembrane helix</keyword>
<proteinExistence type="predicted"/>
<feature type="transmembrane region" description="Helical" evidence="1">
    <location>
        <begin position="328"/>
        <end position="345"/>
    </location>
</feature>
<reference evidence="2" key="1">
    <citation type="submission" date="2022-11" db="EMBL/GenBank/DDBJ databases">
        <title>Refractory cell wall polysaccharides provide important carbon source for microbial heterotrophs in the hadal ocean.</title>
        <authorList>
            <person name="Zhu X."/>
        </authorList>
    </citation>
    <scope>NUCLEOTIDE SEQUENCE</scope>
    <source>
        <strain evidence="2">MTRN7</strain>
    </source>
</reference>
<dbReference type="Proteomes" id="UP001149142">
    <property type="component" value="Unassembled WGS sequence"/>
</dbReference>
<gene>
    <name evidence="2" type="ORF">OOZ35_01330</name>
</gene>
<feature type="transmembrane region" description="Helical" evidence="1">
    <location>
        <begin position="163"/>
        <end position="188"/>
    </location>
</feature>
<keyword evidence="3" id="KW-1185">Reference proteome</keyword>
<protein>
    <recommendedName>
        <fullName evidence="4">Glycosyltransferase RgtA/B/C/D-like domain-containing protein</fullName>
    </recommendedName>
</protein>
<comment type="caution">
    <text evidence="2">The sequence shown here is derived from an EMBL/GenBank/DDBJ whole genome shotgun (WGS) entry which is preliminary data.</text>
</comment>
<dbReference type="EMBL" id="JAPFGC010000002">
    <property type="protein sequence ID" value="MDA0176131.1"/>
    <property type="molecule type" value="Genomic_DNA"/>
</dbReference>
<evidence type="ECO:0000256" key="1">
    <source>
        <dbReference type="SAM" id="Phobius"/>
    </source>
</evidence>
<feature type="transmembrane region" description="Helical" evidence="1">
    <location>
        <begin position="12"/>
        <end position="30"/>
    </location>
</feature>
<feature type="transmembrane region" description="Helical" evidence="1">
    <location>
        <begin position="268"/>
        <end position="297"/>
    </location>
</feature>
<feature type="transmembrane region" description="Helical" evidence="1">
    <location>
        <begin position="82"/>
        <end position="101"/>
    </location>
</feature>
<accession>A0ABT4RWF2</accession>
<feature type="transmembrane region" description="Helical" evidence="1">
    <location>
        <begin position="304"/>
        <end position="322"/>
    </location>
</feature>
<keyword evidence="1" id="KW-0472">Membrane</keyword>
<feature type="transmembrane region" description="Helical" evidence="1">
    <location>
        <begin position="113"/>
        <end position="132"/>
    </location>
</feature>